<proteinExistence type="predicted"/>
<name>A5B337_VITVI</name>
<dbReference type="EMBL" id="AM444928">
    <property type="protein sequence ID" value="CAN80722.1"/>
    <property type="molecule type" value="Genomic_DNA"/>
</dbReference>
<dbReference type="AlphaFoldDB" id="A5B337"/>
<protein>
    <submittedName>
        <fullName evidence="2">Uncharacterized protein</fullName>
    </submittedName>
</protein>
<organism evidence="2">
    <name type="scientific">Vitis vinifera</name>
    <name type="common">Grape</name>
    <dbReference type="NCBI Taxonomy" id="29760"/>
    <lineage>
        <taxon>Eukaryota</taxon>
        <taxon>Viridiplantae</taxon>
        <taxon>Streptophyta</taxon>
        <taxon>Embryophyta</taxon>
        <taxon>Tracheophyta</taxon>
        <taxon>Spermatophyta</taxon>
        <taxon>Magnoliopsida</taxon>
        <taxon>eudicotyledons</taxon>
        <taxon>Gunneridae</taxon>
        <taxon>Pentapetalae</taxon>
        <taxon>rosids</taxon>
        <taxon>Vitales</taxon>
        <taxon>Vitaceae</taxon>
        <taxon>Viteae</taxon>
        <taxon>Vitis</taxon>
    </lineage>
</organism>
<evidence type="ECO:0000313" key="2">
    <source>
        <dbReference type="EMBL" id="CAN80722.1"/>
    </source>
</evidence>
<gene>
    <name evidence="2" type="ORF">VITISV_002707</name>
</gene>
<feature type="region of interest" description="Disordered" evidence="1">
    <location>
        <begin position="1"/>
        <end position="27"/>
    </location>
</feature>
<accession>A5B337</accession>
<reference evidence="2" key="1">
    <citation type="journal article" date="2007" name="PLoS ONE">
        <title>The first genome sequence of an elite grapevine cultivar (Pinot noir Vitis vinifera L.): coping with a highly heterozygous genome.</title>
        <authorList>
            <person name="Velasco R."/>
            <person name="Zharkikh A."/>
            <person name="Troggio M."/>
            <person name="Cartwright D.A."/>
            <person name="Cestaro A."/>
            <person name="Pruss D."/>
            <person name="Pindo M."/>
            <person name="FitzGerald L.M."/>
            <person name="Vezzulli S."/>
            <person name="Reid J."/>
            <person name="Malacarne G."/>
            <person name="Iliev D."/>
            <person name="Coppola G."/>
            <person name="Wardell B."/>
            <person name="Micheletti D."/>
            <person name="Macalma T."/>
            <person name="Facci M."/>
            <person name="Mitchell J.T."/>
            <person name="Perazzolli M."/>
            <person name="Eldredge G."/>
            <person name="Gatto P."/>
            <person name="Oyzerski R."/>
            <person name="Moretto M."/>
            <person name="Gutin N."/>
            <person name="Stefanini M."/>
            <person name="Chen Y."/>
            <person name="Segala C."/>
            <person name="Davenport C."/>
            <person name="Dematte L."/>
            <person name="Mraz A."/>
            <person name="Battilana J."/>
            <person name="Stormo K."/>
            <person name="Costa F."/>
            <person name="Tao Q."/>
            <person name="Si-Ammour A."/>
            <person name="Harkins T."/>
            <person name="Lackey A."/>
            <person name="Perbost C."/>
            <person name="Taillon B."/>
            <person name="Stella A."/>
            <person name="Solovyev V."/>
            <person name="Fawcett J.A."/>
            <person name="Sterck L."/>
            <person name="Vandepoele K."/>
            <person name="Grando S.M."/>
            <person name="Toppo S."/>
            <person name="Moser C."/>
            <person name="Lanchbury J."/>
            <person name="Bogden R."/>
            <person name="Skolnick M."/>
            <person name="Sgaramella V."/>
            <person name="Bhatnagar S.K."/>
            <person name="Fontana P."/>
            <person name="Gutin A."/>
            <person name="Van de Peer Y."/>
            <person name="Salamini F."/>
            <person name="Viola R."/>
        </authorList>
    </citation>
    <scope>NUCLEOTIDE SEQUENCE</scope>
</reference>
<evidence type="ECO:0000256" key="1">
    <source>
        <dbReference type="SAM" id="MobiDB-lite"/>
    </source>
</evidence>
<sequence length="115" mass="12789">MPRQAVDTSAVPAFRSSHAASGCSFDEDEQDLEATSSMIENGSFGLRGGRLSNPYAIQWRGCHLKEVECNRALTAPIPTRRVNPEVARRTANFRPCFWGDRFLTYTPDDPVNVLS</sequence>